<evidence type="ECO:0000256" key="1">
    <source>
        <dbReference type="SAM" id="MobiDB-lite"/>
    </source>
</evidence>
<dbReference type="AlphaFoldDB" id="I4BSV4"/>
<organism evidence="2 3">
    <name type="scientific">Mycolicibacterium chubuense (strain NBB4)</name>
    <name type="common">Mycobacterium chubuense</name>
    <dbReference type="NCBI Taxonomy" id="710421"/>
    <lineage>
        <taxon>Bacteria</taxon>
        <taxon>Bacillati</taxon>
        <taxon>Actinomycetota</taxon>
        <taxon>Actinomycetes</taxon>
        <taxon>Mycobacteriales</taxon>
        <taxon>Mycobacteriaceae</taxon>
        <taxon>Mycolicibacterium</taxon>
    </lineage>
</organism>
<geneLocation type="plasmid" evidence="2 3">
    <name>pMYCCH.01</name>
</geneLocation>
<feature type="region of interest" description="Disordered" evidence="1">
    <location>
        <begin position="31"/>
        <end position="58"/>
    </location>
</feature>
<dbReference type="HOGENOM" id="CLU_2974537_0_0_11"/>
<keyword evidence="2" id="KW-0614">Plasmid</keyword>
<proteinExistence type="predicted"/>
<keyword evidence="3" id="KW-1185">Reference proteome</keyword>
<dbReference type="RefSeq" id="WP_014805633.1">
    <property type="nucleotide sequence ID" value="NC_018022.1"/>
</dbReference>
<dbReference type="OrthoDB" id="9951862at2"/>
<dbReference type="EMBL" id="CP003054">
    <property type="protein sequence ID" value="AFM20361.1"/>
    <property type="molecule type" value="Genomic_DNA"/>
</dbReference>
<dbReference type="Proteomes" id="UP000006057">
    <property type="component" value="Plasmid pMYCCH.01"/>
</dbReference>
<evidence type="ECO:0000313" key="2">
    <source>
        <dbReference type="EMBL" id="AFM20361.1"/>
    </source>
</evidence>
<dbReference type="PATRIC" id="fig|710421.3.peg.5709"/>
<protein>
    <submittedName>
        <fullName evidence="2">Uncharacterized protein</fullName>
    </submittedName>
</protein>
<evidence type="ECO:0000313" key="3">
    <source>
        <dbReference type="Proteomes" id="UP000006057"/>
    </source>
</evidence>
<reference evidence="2 3" key="1">
    <citation type="submission" date="2012-06" db="EMBL/GenBank/DDBJ databases">
        <title>Complete sequence of plasmid 1 of Mycobacterium chubuense NBB4.</title>
        <authorList>
            <consortium name="US DOE Joint Genome Institute"/>
            <person name="Lucas S."/>
            <person name="Han J."/>
            <person name="Lapidus A."/>
            <person name="Cheng J.-F."/>
            <person name="Goodwin L."/>
            <person name="Pitluck S."/>
            <person name="Peters L."/>
            <person name="Mikhailova N."/>
            <person name="Teshima H."/>
            <person name="Detter J.C."/>
            <person name="Han C."/>
            <person name="Tapia R."/>
            <person name="Land M."/>
            <person name="Hauser L."/>
            <person name="Kyrpides N."/>
            <person name="Ivanova N."/>
            <person name="Pagani I."/>
            <person name="Mattes T."/>
            <person name="Holmes A."/>
            <person name="Rutledge P."/>
            <person name="Paulsen I."/>
            <person name="Coleman N."/>
            <person name="Woyke T."/>
        </authorList>
    </citation>
    <scope>NUCLEOTIDE SEQUENCE [LARGE SCALE GENOMIC DNA]</scope>
    <source>
        <strain evidence="2 3">NBB4</strain>
        <plasmid evidence="2 3">pMYCCH.01</plasmid>
    </source>
</reference>
<dbReference type="KEGG" id="mcb:Mycch_5729"/>
<accession>I4BSV4</accession>
<sequence>MPSATPIYDALAKEMLGPLTDFVPQWLIGGRTESQRPPCEARTRVQRISSQPGRHRLI</sequence>
<gene>
    <name evidence="2" type="ordered locus">Mycch_5729</name>
</gene>
<name>I4BSV4_MYCCN</name>